<dbReference type="OrthoDB" id="1649543at2"/>
<dbReference type="GeneID" id="98318051"/>
<evidence type="ECO:0000313" key="2">
    <source>
        <dbReference type="EMBL" id="KRM08002.1"/>
    </source>
</evidence>
<evidence type="ECO:0008006" key="4">
    <source>
        <dbReference type="Google" id="ProtNLM"/>
    </source>
</evidence>
<dbReference type="Pfam" id="PF14897">
    <property type="entry name" value="EpsG"/>
    <property type="match status" value="1"/>
</dbReference>
<evidence type="ECO:0000313" key="3">
    <source>
        <dbReference type="Proteomes" id="UP000051451"/>
    </source>
</evidence>
<dbReference type="InterPro" id="IPR049458">
    <property type="entry name" value="EpsG-like"/>
</dbReference>
<gene>
    <name evidence="2" type="ORF">FC89_GL002113</name>
</gene>
<feature type="transmembrane region" description="Helical" evidence="1">
    <location>
        <begin position="20"/>
        <end position="40"/>
    </location>
</feature>
<evidence type="ECO:0000256" key="1">
    <source>
        <dbReference type="SAM" id="Phobius"/>
    </source>
</evidence>
<comment type="caution">
    <text evidence="2">The sequence shown here is derived from an EMBL/GenBank/DDBJ whole genome shotgun (WGS) entry which is preliminary data.</text>
</comment>
<proteinExistence type="predicted"/>
<feature type="transmembrane region" description="Helical" evidence="1">
    <location>
        <begin position="268"/>
        <end position="285"/>
    </location>
</feature>
<keyword evidence="3" id="KW-1185">Reference proteome</keyword>
<protein>
    <recommendedName>
        <fullName evidence="4">EpsG family protein</fullName>
    </recommendedName>
</protein>
<feature type="transmembrane region" description="Helical" evidence="1">
    <location>
        <begin position="102"/>
        <end position="120"/>
    </location>
</feature>
<reference evidence="2 3" key="1">
    <citation type="journal article" date="2015" name="Genome Announc.">
        <title>Expanding the biotechnology potential of lactobacilli through comparative genomics of 213 strains and associated genera.</title>
        <authorList>
            <person name="Sun Z."/>
            <person name="Harris H.M."/>
            <person name="McCann A."/>
            <person name="Guo C."/>
            <person name="Argimon S."/>
            <person name="Zhang W."/>
            <person name="Yang X."/>
            <person name="Jeffery I.B."/>
            <person name="Cooney J.C."/>
            <person name="Kagawa T.F."/>
            <person name="Liu W."/>
            <person name="Song Y."/>
            <person name="Salvetti E."/>
            <person name="Wrobel A."/>
            <person name="Rasinkangas P."/>
            <person name="Parkhill J."/>
            <person name="Rea M.C."/>
            <person name="O'Sullivan O."/>
            <person name="Ritari J."/>
            <person name="Douillard F.P."/>
            <person name="Paul Ross R."/>
            <person name="Yang R."/>
            <person name="Briner A.E."/>
            <person name="Felis G.E."/>
            <person name="de Vos W.M."/>
            <person name="Barrangou R."/>
            <person name="Klaenhammer T.R."/>
            <person name="Caufield P.W."/>
            <person name="Cui Y."/>
            <person name="Zhang H."/>
            <person name="O'Toole P.W."/>
        </authorList>
    </citation>
    <scope>NUCLEOTIDE SEQUENCE [LARGE SCALE GENOMIC DNA]</scope>
    <source>
        <strain evidence="2 3">DSM 18630</strain>
    </source>
</reference>
<sequence>MYIFELASILFSGFLYEIKFLSKKIFLFVSFFLLFIVQALRAGTVGTDTQFYLNTYDVSKFLSFSYIIHSFPRMTIYGHYGLVENGYVLINKVLSCFFNSNQTILIFSSLIICLNFAHFIDLHCKDVFIATLIFACSGLYMNSFNLVRQFLAMSICINAYNFFKNEKYVKGSLIILLAYFIHESSAIFFFIMIMYAFMRKTSLKMDYLLMAFPLFFSFIIRVVAIILPQYTGYTENHLFEVTIHGIVLLWVFEFIIIILATDKKDKHTLFLIFCWMSYVILQFLSLNVTGMYRVSFWFLIFSMELMSNVPHELNNNNKSILFKIIYSIVLSLAFLSFSTSPSLLYSFFWK</sequence>
<feature type="transmembrane region" description="Helical" evidence="1">
    <location>
        <begin position="242"/>
        <end position="261"/>
    </location>
</feature>
<dbReference type="Proteomes" id="UP000051451">
    <property type="component" value="Unassembled WGS sequence"/>
</dbReference>
<dbReference type="PATRIC" id="fig|1423750.3.peg.2154"/>
<feature type="transmembrane region" description="Helical" evidence="1">
    <location>
        <begin position="173"/>
        <end position="195"/>
    </location>
</feature>
<dbReference type="RefSeq" id="WP_057870787.1">
    <property type="nucleotide sequence ID" value="NZ_AZGB01000003.1"/>
</dbReference>
<dbReference type="EMBL" id="AZGB01000003">
    <property type="protein sequence ID" value="KRM08002.1"/>
    <property type="molecule type" value="Genomic_DNA"/>
</dbReference>
<accession>A0A0R1VQV5</accession>
<keyword evidence="1" id="KW-0812">Transmembrane</keyword>
<organism evidence="2 3">
    <name type="scientific">Liquorilactobacillus ghanensis DSM 18630</name>
    <dbReference type="NCBI Taxonomy" id="1423750"/>
    <lineage>
        <taxon>Bacteria</taxon>
        <taxon>Bacillati</taxon>
        <taxon>Bacillota</taxon>
        <taxon>Bacilli</taxon>
        <taxon>Lactobacillales</taxon>
        <taxon>Lactobacillaceae</taxon>
        <taxon>Liquorilactobacillus</taxon>
    </lineage>
</organism>
<feature type="transmembrane region" description="Helical" evidence="1">
    <location>
        <begin position="207"/>
        <end position="230"/>
    </location>
</feature>
<dbReference type="STRING" id="1423750.FC89_GL002113"/>
<feature type="transmembrane region" description="Helical" evidence="1">
    <location>
        <begin position="127"/>
        <end position="144"/>
    </location>
</feature>
<keyword evidence="1" id="KW-0472">Membrane</keyword>
<feature type="transmembrane region" description="Helical" evidence="1">
    <location>
        <begin position="321"/>
        <end position="348"/>
    </location>
</feature>
<keyword evidence="1" id="KW-1133">Transmembrane helix</keyword>
<name>A0A0R1VQV5_9LACO</name>
<dbReference type="AlphaFoldDB" id="A0A0R1VQV5"/>